<evidence type="ECO:0000259" key="3">
    <source>
        <dbReference type="PROSITE" id="PS50106"/>
    </source>
</evidence>
<dbReference type="Proteomes" id="UP000214646">
    <property type="component" value="Unassembled WGS sequence"/>
</dbReference>
<dbReference type="InterPro" id="IPR001940">
    <property type="entry name" value="Peptidase_S1C"/>
</dbReference>
<feature type="domain" description="PDZ" evidence="3">
    <location>
        <begin position="305"/>
        <end position="389"/>
    </location>
</feature>
<dbReference type="OrthoDB" id="208231at2"/>
<gene>
    <name evidence="4" type="ORF">FRUB_02288</name>
</gene>
<dbReference type="InterPro" id="IPR036034">
    <property type="entry name" value="PDZ_sf"/>
</dbReference>
<dbReference type="InterPro" id="IPR051201">
    <property type="entry name" value="Chloro_Bact_Ser_Proteases"/>
</dbReference>
<keyword evidence="5" id="KW-1185">Reference proteome</keyword>
<dbReference type="PRINTS" id="PR00834">
    <property type="entry name" value="PROTEASES2C"/>
</dbReference>
<dbReference type="InterPro" id="IPR001478">
    <property type="entry name" value="PDZ"/>
</dbReference>
<keyword evidence="1 4" id="KW-0645">Protease</keyword>
<dbReference type="EMBL" id="NIDE01000003">
    <property type="protein sequence ID" value="OWK44356.1"/>
    <property type="molecule type" value="Genomic_DNA"/>
</dbReference>
<dbReference type="Gene3D" id="2.30.42.10">
    <property type="match status" value="1"/>
</dbReference>
<dbReference type="PROSITE" id="PS50106">
    <property type="entry name" value="PDZ"/>
    <property type="match status" value="1"/>
</dbReference>
<keyword evidence="2" id="KW-0378">Hydrolase</keyword>
<dbReference type="PANTHER" id="PTHR43343">
    <property type="entry name" value="PEPTIDASE S12"/>
    <property type="match status" value="1"/>
</dbReference>
<dbReference type="AlphaFoldDB" id="A0A225E2Q0"/>
<dbReference type="Pfam" id="PF13365">
    <property type="entry name" value="Trypsin_2"/>
    <property type="match status" value="1"/>
</dbReference>
<dbReference type="SUPFAM" id="SSF50156">
    <property type="entry name" value="PDZ domain-like"/>
    <property type="match status" value="1"/>
</dbReference>
<name>A0A225E2Q0_9BACT</name>
<protein>
    <submittedName>
        <fullName evidence="4">Serine protease, DegP/HtrA, do-like</fullName>
    </submittedName>
</protein>
<dbReference type="InterPro" id="IPR009003">
    <property type="entry name" value="Peptidase_S1_PA"/>
</dbReference>
<reference evidence="5" key="1">
    <citation type="submission" date="2017-06" db="EMBL/GenBank/DDBJ databases">
        <title>Genome analysis of Fimbriiglobus ruber SP5, the first member of the order Planctomycetales with confirmed chitinolytic capability.</title>
        <authorList>
            <person name="Ravin N.V."/>
            <person name="Rakitin A.L."/>
            <person name="Ivanova A.A."/>
            <person name="Beletsky A.V."/>
            <person name="Kulichevskaya I.S."/>
            <person name="Mardanov A.V."/>
            <person name="Dedysh S.N."/>
        </authorList>
    </citation>
    <scope>NUCLEOTIDE SEQUENCE [LARGE SCALE GENOMIC DNA]</scope>
    <source>
        <strain evidence="5">SP5</strain>
    </source>
</reference>
<dbReference type="GO" id="GO:0006508">
    <property type="term" value="P:proteolysis"/>
    <property type="evidence" value="ECO:0007669"/>
    <property type="project" value="UniProtKB-KW"/>
</dbReference>
<dbReference type="SMART" id="SM00228">
    <property type="entry name" value="PDZ"/>
    <property type="match status" value="1"/>
</dbReference>
<organism evidence="4 5">
    <name type="scientific">Fimbriiglobus ruber</name>
    <dbReference type="NCBI Taxonomy" id="1908690"/>
    <lineage>
        <taxon>Bacteria</taxon>
        <taxon>Pseudomonadati</taxon>
        <taxon>Planctomycetota</taxon>
        <taxon>Planctomycetia</taxon>
        <taxon>Gemmatales</taxon>
        <taxon>Gemmataceae</taxon>
        <taxon>Fimbriiglobus</taxon>
    </lineage>
</organism>
<dbReference type="SUPFAM" id="SSF50494">
    <property type="entry name" value="Trypsin-like serine proteases"/>
    <property type="match status" value="1"/>
</dbReference>
<dbReference type="Gene3D" id="2.40.10.120">
    <property type="match status" value="1"/>
</dbReference>
<evidence type="ECO:0000313" key="5">
    <source>
        <dbReference type="Proteomes" id="UP000214646"/>
    </source>
</evidence>
<dbReference type="RefSeq" id="WP_161967323.1">
    <property type="nucleotide sequence ID" value="NZ_NIDE01000003.1"/>
</dbReference>
<dbReference type="GO" id="GO:0004252">
    <property type="term" value="F:serine-type endopeptidase activity"/>
    <property type="evidence" value="ECO:0007669"/>
    <property type="project" value="InterPro"/>
</dbReference>
<proteinExistence type="predicted"/>
<evidence type="ECO:0000256" key="1">
    <source>
        <dbReference type="ARBA" id="ARBA00022670"/>
    </source>
</evidence>
<dbReference type="PANTHER" id="PTHR43343:SF3">
    <property type="entry name" value="PROTEASE DO-LIKE 8, CHLOROPLASTIC"/>
    <property type="match status" value="1"/>
</dbReference>
<evidence type="ECO:0000313" key="4">
    <source>
        <dbReference type="EMBL" id="OWK44356.1"/>
    </source>
</evidence>
<accession>A0A225E2Q0</accession>
<evidence type="ECO:0000256" key="2">
    <source>
        <dbReference type="ARBA" id="ARBA00022801"/>
    </source>
</evidence>
<dbReference type="Pfam" id="PF13180">
    <property type="entry name" value="PDZ_2"/>
    <property type="match status" value="1"/>
</dbReference>
<sequence length="524" mass="55257">MLFAVVPVDARGDDGAARDKVKAIEQHLKQVIDAAEPGVVAVVVSHKKYPPLPASDRLPQGRLGRYPVADVVRQVRPLGFPGGAGFSGIDPKLDLSDPQNIPDNQFGSGVVLDDRNGLVLTAYHLIESATKIYVRSSSGRGSYADIFAADARSDLAVLKLIDPVPGLRAIKMAAVRLTPGPNGEKPSVARGMWVISLGHPQAAGFADGTPSASWGILSNVRRRAGAERTPGPFGDAQADRALYQYGSLLQTDARVTIGCSGAALLNFDGELVGLTTPMAAVTGIETAGGFAIPMDTNYRRIIGVLAEGKEVEYGFLGVSVGLANTARFDRGLPISSVSPGTPAARAGLTAADLIIGIDGNPVREQDDLFLHVGAALAGTKVRLTVVRDGQSRAVDVVLTKFLHKMARIVSTNPPSIYGLRVDYSSVLLMQLIKAQDPQARDVILPPGVMIRDLEAGSPAERRLTPLGDIKNQWLVTRVNNVPVATPAEFYGEALPAAAGKAPLKLTLVDIKPGDAPSEREVVLP</sequence>
<comment type="caution">
    <text evidence="4">The sequence shown here is derived from an EMBL/GenBank/DDBJ whole genome shotgun (WGS) entry which is preliminary data.</text>
</comment>